<dbReference type="CDD" id="cd00397">
    <property type="entry name" value="DNA_BRE_C"/>
    <property type="match status" value="1"/>
</dbReference>
<dbReference type="PANTHER" id="PTHR30349">
    <property type="entry name" value="PHAGE INTEGRASE-RELATED"/>
    <property type="match status" value="1"/>
</dbReference>
<dbReference type="PANTHER" id="PTHR30349:SF64">
    <property type="entry name" value="PROPHAGE INTEGRASE INTD-RELATED"/>
    <property type="match status" value="1"/>
</dbReference>
<evidence type="ECO:0000313" key="7">
    <source>
        <dbReference type="EMBL" id="TLS53373.1"/>
    </source>
</evidence>
<dbReference type="Pfam" id="PF13102">
    <property type="entry name" value="Phage_int_SAM_5"/>
    <property type="match status" value="1"/>
</dbReference>
<dbReference type="GO" id="GO:0015074">
    <property type="term" value="P:DNA integration"/>
    <property type="evidence" value="ECO:0007669"/>
    <property type="project" value="InterPro"/>
</dbReference>
<evidence type="ECO:0000256" key="3">
    <source>
        <dbReference type="ARBA" id="ARBA00023172"/>
    </source>
</evidence>
<keyword evidence="2 4" id="KW-0238">DNA-binding</keyword>
<keyword evidence="8" id="KW-1185">Reference proteome</keyword>
<dbReference type="AlphaFoldDB" id="A0A5R9GK98"/>
<dbReference type="EMBL" id="VCIW01000002">
    <property type="protein sequence ID" value="TLS53373.1"/>
    <property type="molecule type" value="Genomic_DNA"/>
</dbReference>
<dbReference type="PROSITE" id="PS51898">
    <property type="entry name" value="TYR_RECOMBINASE"/>
    <property type="match status" value="1"/>
</dbReference>
<keyword evidence="3" id="KW-0233">DNA recombination</keyword>
<dbReference type="InterPro" id="IPR044068">
    <property type="entry name" value="CB"/>
</dbReference>
<feature type="domain" description="Tyr recombinase" evidence="5">
    <location>
        <begin position="147"/>
        <end position="330"/>
    </location>
</feature>
<dbReference type="InterPro" id="IPR025269">
    <property type="entry name" value="SAM-like_dom"/>
</dbReference>
<feature type="domain" description="Core-binding (CB)" evidence="6">
    <location>
        <begin position="22"/>
        <end position="126"/>
    </location>
</feature>
<protein>
    <submittedName>
        <fullName evidence="7">Integrase</fullName>
    </submittedName>
</protein>
<evidence type="ECO:0000256" key="4">
    <source>
        <dbReference type="PROSITE-ProRule" id="PRU01248"/>
    </source>
</evidence>
<organism evidence="7 8">
    <name type="scientific">Paenibacillus antri</name>
    <dbReference type="NCBI Taxonomy" id="2582848"/>
    <lineage>
        <taxon>Bacteria</taxon>
        <taxon>Bacillati</taxon>
        <taxon>Bacillota</taxon>
        <taxon>Bacilli</taxon>
        <taxon>Bacillales</taxon>
        <taxon>Paenibacillaceae</taxon>
        <taxon>Paenibacillus</taxon>
    </lineage>
</organism>
<dbReference type="Proteomes" id="UP000309676">
    <property type="component" value="Unassembled WGS sequence"/>
</dbReference>
<dbReference type="SUPFAM" id="SSF56349">
    <property type="entry name" value="DNA breaking-rejoining enzymes"/>
    <property type="match status" value="1"/>
</dbReference>
<name>A0A5R9GK98_9BACL</name>
<evidence type="ECO:0000313" key="8">
    <source>
        <dbReference type="Proteomes" id="UP000309676"/>
    </source>
</evidence>
<dbReference type="RefSeq" id="WP_138192606.1">
    <property type="nucleotide sequence ID" value="NZ_VCIW01000002.1"/>
</dbReference>
<dbReference type="Gene3D" id="1.10.443.10">
    <property type="entry name" value="Intergrase catalytic core"/>
    <property type="match status" value="1"/>
</dbReference>
<evidence type="ECO:0000259" key="6">
    <source>
        <dbReference type="PROSITE" id="PS51900"/>
    </source>
</evidence>
<dbReference type="GO" id="GO:0006310">
    <property type="term" value="P:DNA recombination"/>
    <property type="evidence" value="ECO:0007669"/>
    <property type="project" value="UniProtKB-KW"/>
</dbReference>
<dbReference type="InterPro" id="IPR050090">
    <property type="entry name" value="Tyrosine_recombinase_XerCD"/>
</dbReference>
<sequence>MALKKRERRVSGRSNHVEYPKLTFGQAVDFVVSAKRAEGLRDRSLVDYVKHYGYFTKWLSEVHPEIRHVDEITTGIIRDHIAYMRHDAVRYDGHKYINAENQRVGLSDTTVNIRLRTLKAIFNQLVRDEMIESNPFDNVKLIRQDVDLTNALTDDEVKAILAQPNQRDFVGFRDFVAINLMLDSGMRVSEMLSLRAADIDFQTRFITLPGERNKNRKPRMIPISTYSSKLLLQLIGENKEHFSTDRLFLSSYGEPVSANHFNKRLKYYGEKAGVSGKKMTAHVYRHTWAKGMVLNGADPFTIQKMGGWSDIRTMRRYIQMDTAEMRASHDSYSPINKFAKKRI</sequence>
<reference evidence="7 8" key="1">
    <citation type="submission" date="2019-05" db="EMBL/GenBank/DDBJ databases">
        <authorList>
            <person name="Narsing Rao M.P."/>
            <person name="Li W.J."/>
        </authorList>
    </citation>
    <scope>NUCLEOTIDE SEQUENCE [LARGE SCALE GENOMIC DNA]</scope>
    <source>
        <strain evidence="7 8">SYSU_K30003</strain>
    </source>
</reference>
<dbReference type="OrthoDB" id="107900at2"/>
<evidence type="ECO:0000256" key="1">
    <source>
        <dbReference type="ARBA" id="ARBA00008857"/>
    </source>
</evidence>
<comment type="similarity">
    <text evidence="1">Belongs to the 'phage' integrase family.</text>
</comment>
<proteinExistence type="inferred from homology"/>
<dbReference type="Pfam" id="PF00589">
    <property type="entry name" value="Phage_integrase"/>
    <property type="match status" value="1"/>
</dbReference>
<accession>A0A5R9GK98</accession>
<dbReference type="Gene3D" id="1.10.150.130">
    <property type="match status" value="1"/>
</dbReference>
<gene>
    <name evidence="7" type="ORF">FE782_03635</name>
</gene>
<evidence type="ECO:0000256" key="2">
    <source>
        <dbReference type="ARBA" id="ARBA00023125"/>
    </source>
</evidence>
<comment type="caution">
    <text evidence="7">The sequence shown here is derived from an EMBL/GenBank/DDBJ whole genome shotgun (WGS) entry which is preliminary data.</text>
</comment>
<dbReference type="GO" id="GO:0003677">
    <property type="term" value="F:DNA binding"/>
    <property type="evidence" value="ECO:0007669"/>
    <property type="project" value="UniProtKB-UniRule"/>
</dbReference>
<dbReference type="InterPro" id="IPR011010">
    <property type="entry name" value="DNA_brk_join_enz"/>
</dbReference>
<dbReference type="InterPro" id="IPR010998">
    <property type="entry name" value="Integrase_recombinase_N"/>
</dbReference>
<dbReference type="InterPro" id="IPR002104">
    <property type="entry name" value="Integrase_catalytic"/>
</dbReference>
<dbReference type="InterPro" id="IPR013762">
    <property type="entry name" value="Integrase-like_cat_sf"/>
</dbReference>
<evidence type="ECO:0000259" key="5">
    <source>
        <dbReference type="PROSITE" id="PS51898"/>
    </source>
</evidence>
<dbReference type="PROSITE" id="PS51900">
    <property type="entry name" value="CB"/>
    <property type="match status" value="1"/>
</dbReference>